<organism evidence="9 10">
    <name type="scientific">Henningerozyma blattae (strain ATCC 34711 / CBS 6284 / DSM 70876 / NBRC 10599 / NRRL Y-10934 / UCD 77-7)</name>
    <name type="common">Yeast</name>
    <name type="synonym">Tetrapisispora blattae</name>
    <dbReference type="NCBI Taxonomy" id="1071380"/>
    <lineage>
        <taxon>Eukaryota</taxon>
        <taxon>Fungi</taxon>
        <taxon>Dikarya</taxon>
        <taxon>Ascomycota</taxon>
        <taxon>Saccharomycotina</taxon>
        <taxon>Saccharomycetes</taxon>
        <taxon>Saccharomycetales</taxon>
        <taxon>Saccharomycetaceae</taxon>
        <taxon>Henningerozyma</taxon>
    </lineage>
</organism>
<feature type="transmembrane region" description="Helical" evidence="7">
    <location>
        <begin position="400"/>
        <end position="420"/>
    </location>
</feature>
<keyword evidence="10" id="KW-1185">Reference proteome</keyword>
<feature type="transmembrane region" description="Helical" evidence="7">
    <location>
        <begin position="37"/>
        <end position="58"/>
    </location>
</feature>
<dbReference type="GO" id="GO:0015189">
    <property type="term" value="F:L-lysine transmembrane transporter activity"/>
    <property type="evidence" value="ECO:0007669"/>
    <property type="project" value="TreeGrafter"/>
</dbReference>
<dbReference type="FunCoup" id="I2GZI6">
    <property type="interactions" value="257"/>
</dbReference>
<keyword evidence="6 7" id="KW-0472">Membrane</keyword>
<evidence type="ECO:0000256" key="4">
    <source>
        <dbReference type="ARBA" id="ARBA00022692"/>
    </source>
</evidence>
<evidence type="ECO:0000256" key="3">
    <source>
        <dbReference type="ARBA" id="ARBA00022554"/>
    </source>
</evidence>
<dbReference type="GO" id="GO:0005290">
    <property type="term" value="F:L-histidine transmembrane transporter activity"/>
    <property type="evidence" value="ECO:0007669"/>
    <property type="project" value="TreeGrafter"/>
</dbReference>
<feature type="transmembrane region" description="Helical" evidence="7">
    <location>
        <begin position="228"/>
        <end position="250"/>
    </location>
</feature>
<keyword evidence="3" id="KW-0926">Vacuole</keyword>
<dbReference type="GO" id="GO:0000329">
    <property type="term" value="C:fungal-type vacuole membrane"/>
    <property type="evidence" value="ECO:0007669"/>
    <property type="project" value="TreeGrafter"/>
</dbReference>
<evidence type="ECO:0000256" key="2">
    <source>
        <dbReference type="ARBA" id="ARBA00008066"/>
    </source>
</evidence>
<dbReference type="RefSeq" id="XP_004179057.1">
    <property type="nucleotide sequence ID" value="XM_004179009.1"/>
</dbReference>
<dbReference type="AlphaFoldDB" id="I2GZI6"/>
<dbReference type="OrthoDB" id="438545at2759"/>
<dbReference type="Proteomes" id="UP000002866">
    <property type="component" value="Chromosome 2"/>
</dbReference>
<dbReference type="InParanoid" id="I2GZI6"/>
<feature type="transmembrane region" description="Helical" evidence="7">
    <location>
        <begin position="186"/>
        <end position="207"/>
    </location>
</feature>
<dbReference type="OMA" id="FAFTGHQ"/>
<feature type="domain" description="Amino acid transporter transmembrane" evidence="8">
    <location>
        <begin position="5"/>
        <end position="485"/>
    </location>
</feature>
<evidence type="ECO:0000256" key="1">
    <source>
        <dbReference type="ARBA" id="ARBA00004128"/>
    </source>
</evidence>
<comment type="similarity">
    <text evidence="2">Belongs to the amino acid/polyamine transporter 2 family.</text>
</comment>
<dbReference type="GO" id="GO:0005886">
    <property type="term" value="C:plasma membrane"/>
    <property type="evidence" value="ECO:0007669"/>
    <property type="project" value="EnsemblFungi"/>
</dbReference>
<feature type="transmembrane region" description="Helical" evidence="7">
    <location>
        <begin position="426"/>
        <end position="451"/>
    </location>
</feature>
<dbReference type="InterPro" id="IPR013057">
    <property type="entry name" value="AA_transpt_TM"/>
</dbReference>
<dbReference type="GO" id="GO:0015194">
    <property type="term" value="F:L-serine transmembrane transporter activity"/>
    <property type="evidence" value="ECO:0007669"/>
    <property type="project" value="TreeGrafter"/>
</dbReference>
<feature type="transmembrane region" description="Helical" evidence="7">
    <location>
        <begin position="12"/>
        <end position="31"/>
    </location>
</feature>
<feature type="transmembrane region" description="Helical" evidence="7">
    <location>
        <begin position="91"/>
        <end position="114"/>
    </location>
</feature>
<dbReference type="KEGG" id="tbl:TBLA_0B07210"/>
<dbReference type="eggNOG" id="KOG1305">
    <property type="taxonomic scope" value="Eukaryota"/>
</dbReference>
<keyword evidence="5 7" id="KW-1133">Transmembrane helix</keyword>
<sequence>MTTATASIHSSIINLTKTIVGAGMLAIPFAFRNDGILVGILLTLLAAITSGFGLFVLAKCSKTLINPRNSSFFQLTMIAFPNLSPLSDISMIVQCFGVGLSYIVLIGDLFPTIFNNYGSRNFYILTSTIVIVPLCLLKRLDHLKYSSIVGLFALSYLSFLIVFVFIKDIILTNNLPPFERGSINWVSIYDFNGLLSTFTIIIFAYTGSMNLFTIINELNYNDIDSIKIVINHSIAISTIIFLIISIFGYLTFGTLTLGNIMLNYNYSNSLYIILGKLALGIMVILTFPLLFHPLRIACNNIIVWIILKYTGKKLHTTNVQTPIILRIDDQENESLLNSTDSLEQFHQSTTKSSTHTSSPLQNSSTYGSFHNDIEPNLENHLTTVYSRVSQESLRDECPALRFYTISAFLLISMFSIALNIKSFALVLSLVGATGSTSISFILPGLLGYILIGRDKISRCEQLSTSDICYKRLSLVLMVFGILVMFLSLYTTLVFDYN</sequence>
<dbReference type="GO" id="GO:0005302">
    <property type="term" value="F:L-tyrosine transmembrane transporter activity"/>
    <property type="evidence" value="ECO:0007669"/>
    <property type="project" value="TreeGrafter"/>
</dbReference>
<dbReference type="Pfam" id="PF01490">
    <property type="entry name" value="Aa_trans"/>
    <property type="match status" value="1"/>
</dbReference>
<dbReference type="STRING" id="1071380.I2GZI6"/>
<dbReference type="EMBL" id="HE806317">
    <property type="protein sequence ID" value="CCH59538.1"/>
    <property type="molecule type" value="Genomic_DNA"/>
</dbReference>
<feature type="transmembrane region" description="Helical" evidence="7">
    <location>
        <begin position="149"/>
        <end position="166"/>
    </location>
</feature>
<evidence type="ECO:0000256" key="5">
    <source>
        <dbReference type="ARBA" id="ARBA00022989"/>
    </source>
</evidence>
<dbReference type="HOGENOM" id="CLU_009020_1_1_1"/>
<accession>I2GZI6</accession>
<comment type="subcellular location">
    <subcellularLocation>
        <location evidence="1">Vacuole membrane</location>
        <topology evidence="1">Multi-pass membrane protein</topology>
    </subcellularLocation>
</comment>
<gene>
    <name evidence="9" type="primary">TBLA0B07210</name>
    <name evidence="9" type="ORF">TBLA_0B07210</name>
</gene>
<dbReference type="PANTHER" id="PTHR22950">
    <property type="entry name" value="AMINO ACID TRANSPORTER"/>
    <property type="match status" value="1"/>
</dbReference>
<dbReference type="GO" id="GO:0043937">
    <property type="term" value="P:regulation of sporulation"/>
    <property type="evidence" value="ECO:0007669"/>
    <property type="project" value="EnsemblFungi"/>
</dbReference>
<keyword evidence="4 7" id="KW-0812">Transmembrane</keyword>
<evidence type="ECO:0000313" key="9">
    <source>
        <dbReference type="EMBL" id="CCH59538.1"/>
    </source>
</evidence>
<evidence type="ECO:0000259" key="8">
    <source>
        <dbReference type="Pfam" id="PF01490"/>
    </source>
</evidence>
<dbReference type="GO" id="GO:0005313">
    <property type="term" value="F:L-glutamate transmembrane transporter activity"/>
    <property type="evidence" value="ECO:0007669"/>
    <property type="project" value="TreeGrafter"/>
</dbReference>
<feature type="transmembrane region" description="Helical" evidence="7">
    <location>
        <begin position="270"/>
        <end position="291"/>
    </location>
</feature>
<name>I2GZI6_HENB6</name>
<dbReference type="GeneID" id="14494489"/>
<dbReference type="GO" id="GO:0061459">
    <property type="term" value="F:L-arginine transmembrane transporter activity"/>
    <property type="evidence" value="ECO:0007669"/>
    <property type="project" value="TreeGrafter"/>
</dbReference>
<evidence type="ECO:0000256" key="6">
    <source>
        <dbReference type="ARBA" id="ARBA00023136"/>
    </source>
</evidence>
<proteinExistence type="inferred from homology"/>
<reference evidence="9 10" key="1">
    <citation type="journal article" date="2011" name="Proc. Natl. Acad. Sci. U.S.A.">
        <title>Evolutionary erosion of yeast sex chromosomes by mating-type switching accidents.</title>
        <authorList>
            <person name="Gordon J.L."/>
            <person name="Armisen D."/>
            <person name="Proux-Wera E."/>
            <person name="Oheigeartaigh S.S."/>
            <person name="Byrne K.P."/>
            <person name="Wolfe K.H."/>
        </authorList>
    </citation>
    <scope>NUCLEOTIDE SEQUENCE [LARGE SCALE GENOMIC DNA]</scope>
    <source>
        <strain evidence="10">ATCC 34711 / CBS 6284 / DSM 70876 / NBRC 10599 / NRRL Y-10934 / UCD 77-7</strain>
    </source>
</reference>
<dbReference type="PANTHER" id="PTHR22950:SF224">
    <property type="entry name" value="VACUOLAR AMINO ACID TRANSPORTER 7"/>
    <property type="match status" value="1"/>
</dbReference>
<protein>
    <recommendedName>
        <fullName evidence="8">Amino acid transporter transmembrane domain-containing protein</fullName>
    </recommendedName>
</protein>
<feature type="transmembrane region" description="Helical" evidence="7">
    <location>
        <begin position="120"/>
        <end position="137"/>
    </location>
</feature>
<feature type="transmembrane region" description="Helical" evidence="7">
    <location>
        <begin position="472"/>
        <end position="494"/>
    </location>
</feature>
<evidence type="ECO:0000313" key="10">
    <source>
        <dbReference type="Proteomes" id="UP000002866"/>
    </source>
</evidence>
<evidence type="ECO:0000256" key="7">
    <source>
        <dbReference type="SAM" id="Phobius"/>
    </source>
</evidence>